<dbReference type="VEuPathDB" id="FungiDB:RhiirFUN_023494"/>
<evidence type="ECO:0000313" key="3">
    <source>
        <dbReference type="Proteomes" id="UP000233469"/>
    </source>
</evidence>
<keyword evidence="1" id="KW-1133">Transmembrane helix</keyword>
<sequence>MTSIIIKFISLVALLILILLEFIYLSPIYVLSLIINFIITLIWYLPSIYQLYSFIFTAKEYNLRIRIYTLLFSPIIIILYIPIIVICFIGYGIFLLLVNPLITMIQRPGYPLYSLSLTAAIACLIYKYKCDYYVDEYLIDTLILEKIKEVLHFVKKCWNFNSAKFLEKIEQTKSYNCESIFFTLIHFLDLSIISTMFFVINIPYIIYIAIITLNMSILASWCNTIGLPALLFNKYSNICRINLKYERYMVEEIRKVLDPFGTYTDNMFDPLDPFNLLSVIYFHDDI</sequence>
<protein>
    <submittedName>
        <fullName evidence="2">Uncharacterized protein</fullName>
    </submittedName>
</protein>
<keyword evidence="1" id="KW-0812">Transmembrane</keyword>
<accession>A0A2N1N9Y1</accession>
<dbReference type="VEuPathDB" id="FungiDB:RhiirFUN_023493"/>
<name>A0A2N1N9Y1_9GLOM</name>
<dbReference type="VEuPathDB" id="FungiDB:RhiirA1_532250"/>
<reference evidence="2 3" key="1">
    <citation type="submission" date="2016-04" db="EMBL/GenBank/DDBJ databases">
        <title>Genome analyses suggest a sexual origin of heterokaryosis in a supposedly ancient asexual fungus.</title>
        <authorList>
            <person name="Ropars J."/>
            <person name="Sedzielewska K."/>
            <person name="Noel J."/>
            <person name="Charron P."/>
            <person name="Farinelli L."/>
            <person name="Marton T."/>
            <person name="Kruger M."/>
            <person name="Pelin A."/>
            <person name="Brachmann A."/>
            <person name="Corradi N."/>
        </authorList>
    </citation>
    <scope>NUCLEOTIDE SEQUENCE [LARGE SCALE GENOMIC DNA]</scope>
    <source>
        <strain evidence="2 3">C2</strain>
    </source>
</reference>
<organism evidence="2 3">
    <name type="scientific">Rhizophagus irregularis</name>
    <dbReference type="NCBI Taxonomy" id="588596"/>
    <lineage>
        <taxon>Eukaryota</taxon>
        <taxon>Fungi</taxon>
        <taxon>Fungi incertae sedis</taxon>
        <taxon>Mucoromycota</taxon>
        <taxon>Glomeromycotina</taxon>
        <taxon>Glomeromycetes</taxon>
        <taxon>Glomerales</taxon>
        <taxon>Glomeraceae</taxon>
        <taxon>Rhizophagus</taxon>
    </lineage>
</organism>
<dbReference type="VEuPathDB" id="FungiDB:FUN_003367"/>
<proteinExistence type="predicted"/>
<reference evidence="2 3" key="2">
    <citation type="submission" date="2017-10" db="EMBL/GenBank/DDBJ databases">
        <title>Extensive intraspecific genome diversity in a model arbuscular mycorrhizal fungus.</title>
        <authorList>
            <person name="Chen E.C.H."/>
            <person name="Morin E."/>
            <person name="Baudet D."/>
            <person name="Noel J."/>
            <person name="Ndikumana S."/>
            <person name="Charron P."/>
            <person name="St-Onge C."/>
            <person name="Giorgi J."/>
            <person name="Grigoriev I.V."/>
            <person name="Roux C."/>
            <person name="Martin F.M."/>
            <person name="Corradi N."/>
        </authorList>
    </citation>
    <scope>NUCLEOTIDE SEQUENCE [LARGE SCALE GENOMIC DNA]</scope>
    <source>
        <strain evidence="2 3">C2</strain>
    </source>
</reference>
<feature type="transmembrane region" description="Helical" evidence="1">
    <location>
        <begin position="67"/>
        <end position="98"/>
    </location>
</feature>
<feature type="transmembrane region" description="Helical" evidence="1">
    <location>
        <begin position="31"/>
        <end position="55"/>
    </location>
</feature>
<evidence type="ECO:0000256" key="1">
    <source>
        <dbReference type="SAM" id="Phobius"/>
    </source>
</evidence>
<dbReference type="Proteomes" id="UP000233469">
    <property type="component" value="Unassembled WGS sequence"/>
</dbReference>
<comment type="caution">
    <text evidence="2">The sequence shown here is derived from an EMBL/GenBank/DDBJ whole genome shotgun (WGS) entry which is preliminary data.</text>
</comment>
<feature type="transmembrane region" description="Helical" evidence="1">
    <location>
        <begin position="206"/>
        <end position="232"/>
    </location>
</feature>
<dbReference type="EMBL" id="LLXL01000590">
    <property type="protein sequence ID" value="PKK70678.1"/>
    <property type="molecule type" value="Genomic_DNA"/>
</dbReference>
<feature type="transmembrane region" description="Helical" evidence="1">
    <location>
        <begin position="5"/>
        <end position="25"/>
    </location>
</feature>
<evidence type="ECO:0000313" key="2">
    <source>
        <dbReference type="EMBL" id="PKK70678.1"/>
    </source>
</evidence>
<keyword evidence="1" id="KW-0472">Membrane</keyword>
<dbReference type="AlphaFoldDB" id="A0A2N1N9Y1"/>
<gene>
    <name evidence="2" type="ORF">RhiirC2_849731</name>
</gene>